<dbReference type="InterPro" id="IPR024097">
    <property type="entry name" value="bHLH_ZIP_TF"/>
</dbReference>
<feature type="compositionally biased region" description="Polar residues" evidence="5">
    <location>
        <begin position="15"/>
        <end position="37"/>
    </location>
</feature>
<keyword evidence="2" id="KW-0805">Transcription regulation</keyword>
<dbReference type="Proteomes" id="UP000015453">
    <property type="component" value="Unassembled WGS sequence"/>
</dbReference>
<dbReference type="OrthoDB" id="1928604at2759"/>
<dbReference type="GO" id="GO:0046983">
    <property type="term" value="F:protein dimerization activity"/>
    <property type="evidence" value="ECO:0007669"/>
    <property type="project" value="InterPro"/>
</dbReference>
<evidence type="ECO:0000256" key="3">
    <source>
        <dbReference type="ARBA" id="ARBA00023163"/>
    </source>
</evidence>
<evidence type="ECO:0000256" key="1">
    <source>
        <dbReference type="ARBA" id="ARBA00004123"/>
    </source>
</evidence>
<evidence type="ECO:0000313" key="7">
    <source>
        <dbReference type="EMBL" id="EPS74336.1"/>
    </source>
</evidence>
<dbReference type="PROSITE" id="PS50888">
    <property type="entry name" value="BHLH"/>
    <property type="match status" value="1"/>
</dbReference>
<evidence type="ECO:0000256" key="5">
    <source>
        <dbReference type="SAM" id="MobiDB-lite"/>
    </source>
</evidence>
<keyword evidence="3" id="KW-0804">Transcription</keyword>
<dbReference type="PANTHER" id="PTHR12565">
    <property type="entry name" value="STEROL REGULATORY ELEMENT-BINDING PROTEIN"/>
    <property type="match status" value="1"/>
</dbReference>
<gene>
    <name evidence="7" type="ORF">M569_00422</name>
</gene>
<dbReference type="Gene3D" id="4.10.280.10">
    <property type="entry name" value="Helix-loop-helix DNA-binding domain"/>
    <property type="match status" value="1"/>
</dbReference>
<keyword evidence="4" id="KW-0539">Nucleus</keyword>
<name>S8DA32_9LAMI</name>
<evidence type="ECO:0000259" key="6">
    <source>
        <dbReference type="PROSITE" id="PS50888"/>
    </source>
</evidence>
<evidence type="ECO:0000256" key="4">
    <source>
        <dbReference type="ARBA" id="ARBA00023242"/>
    </source>
</evidence>
<keyword evidence="8" id="KW-1185">Reference proteome</keyword>
<evidence type="ECO:0000313" key="8">
    <source>
        <dbReference type="Proteomes" id="UP000015453"/>
    </source>
</evidence>
<comment type="subcellular location">
    <subcellularLocation>
        <location evidence="1">Nucleus</location>
    </subcellularLocation>
</comment>
<feature type="region of interest" description="Disordered" evidence="5">
    <location>
        <begin position="1"/>
        <end position="44"/>
    </location>
</feature>
<dbReference type="GO" id="GO:0005634">
    <property type="term" value="C:nucleus"/>
    <property type="evidence" value="ECO:0007669"/>
    <property type="project" value="UniProtKB-SubCell"/>
</dbReference>
<dbReference type="SUPFAM" id="SSF47459">
    <property type="entry name" value="HLH, helix-loop-helix DNA-binding domain"/>
    <property type="match status" value="1"/>
</dbReference>
<comment type="caution">
    <text evidence="7">The sequence shown here is derived from an EMBL/GenBank/DDBJ whole genome shotgun (WGS) entry which is preliminary data.</text>
</comment>
<reference evidence="7 8" key="1">
    <citation type="journal article" date="2013" name="BMC Genomics">
        <title>The miniature genome of a carnivorous plant Genlisea aurea contains a low number of genes and short non-coding sequences.</title>
        <authorList>
            <person name="Leushkin E.V."/>
            <person name="Sutormin R.A."/>
            <person name="Nabieva E.R."/>
            <person name="Penin A.A."/>
            <person name="Kondrashov A.S."/>
            <person name="Logacheva M.D."/>
        </authorList>
    </citation>
    <scope>NUCLEOTIDE SEQUENCE [LARGE SCALE GENOMIC DNA]</scope>
</reference>
<organism evidence="7 8">
    <name type="scientific">Genlisea aurea</name>
    <dbReference type="NCBI Taxonomy" id="192259"/>
    <lineage>
        <taxon>Eukaryota</taxon>
        <taxon>Viridiplantae</taxon>
        <taxon>Streptophyta</taxon>
        <taxon>Embryophyta</taxon>
        <taxon>Tracheophyta</taxon>
        <taxon>Spermatophyta</taxon>
        <taxon>Magnoliopsida</taxon>
        <taxon>eudicotyledons</taxon>
        <taxon>Gunneridae</taxon>
        <taxon>Pentapetalae</taxon>
        <taxon>asterids</taxon>
        <taxon>lamiids</taxon>
        <taxon>Lamiales</taxon>
        <taxon>Lentibulariaceae</taxon>
        <taxon>Genlisea</taxon>
    </lineage>
</organism>
<feature type="domain" description="BHLH" evidence="6">
    <location>
        <begin position="58"/>
        <end position="114"/>
    </location>
</feature>
<proteinExistence type="predicted"/>
<dbReference type="InterPro" id="IPR011598">
    <property type="entry name" value="bHLH_dom"/>
</dbReference>
<protein>
    <recommendedName>
        <fullName evidence="6">BHLH domain-containing protein</fullName>
    </recommendedName>
</protein>
<dbReference type="AlphaFoldDB" id="S8DA32"/>
<evidence type="ECO:0000256" key="2">
    <source>
        <dbReference type="ARBA" id="ARBA00023015"/>
    </source>
</evidence>
<accession>S8DA32</accession>
<dbReference type="InterPro" id="IPR036638">
    <property type="entry name" value="HLH_DNA-bd_sf"/>
</dbReference>
<dbReference type="EMBL" id="AUSU01000104">
    <property type="protein sequence ID" value="EPS74336.1"/>
    <property type="molecule type" value="Genomic_DNA"/>
</dbReference>
<sequence>MSGEVSHFSSPGCWDTTNRGEATNSQPQQTTEVSQTVMDMDDGHSSYVHARAKRGDSKPPIATAWVREARRERIGERMKILEELLIPGPGGNKDITGRGKAVMLDEVISYVQSLQQQVEFLSMTLACAATKTG</sequence>
<dbReference type="GO" id="GO:0003700">
    <property type="term" value="F:DNA-binding transcription factor activity"/>
    <property type="evidence" value="ECO:0007669"/>
    <property type="project" value="TreeGrafter"/>
</dbReference>
<dbReference type="PANTHER" id="PTHR12565:SF312">
    <property type="entry name" value="TRANSCRIPTION FACTOR BHLH74"/>
    <property type="match status" value="1"/>
</dbReference>